<accession>A0ABS5IIZ9</accession>
<dbReference type="EMBL" id="JAGTUK010000001">
    <property type="protein sequence ID" value="MBS0022921.1"/>
    <property type="molecule type" value="Genomic_DNA"/>
</dbReference>
<dbReference type="RefSeq" id="WP_211540812.1">
    <property type="nucleotide sequence ID" value="NZ_JAGTUK010000001.1"/>
</dbReference>
<reference evidence="1 2" key="1">
    <citation type="submission" date="2021-04" db="EMBL/GenBank/DDBJ databases">
        <title>Whole genome analysis of root endophytic bacterium Microbacterium paraoxydans ku-mp colonizing RP-bio226 rice variety.</title>
        <authorList>
            <person name="Ulaganathan K."/>
            <person name="Latha B."/>
        </authorList>
    </citation>
    <scope>NUCLEOTIDE SEQUENCE [LARGE SCALE GENOMIC DNA]</scope>
    <source>
        <strain evidence="2">ku-mp</strain>
    </source>
</reference>
<evidence type="ECO:0008006" key="3">
    <source>
        <dbReference type="Google" id="ProtNLM"/>
    </source>
</evidence>
<evidence type="ECO:0000313" key="1">
    <source>
        <dbReference type="EMBL" id="MBS0022921.1"/>
    </source>
</evidence>
<protein>
    <recommendedName>
        <fullName evidence="3">Antitoxin</fullName>
    </recommendedName>
</protein>
<sequence length="77" mass="8620">MPNVLIRDLDLTVHSVLTARARERGQSLQQYLATELARLAARPTLSEFLAARARESEITPITPETIVAAVHDGRRER</sequence>
<keyword evidence="2" id="KW-1185">Reference proteome</keyword>
<dbReference type="Proteomes" id="UP000678243">
    <property type="component" value="Unassembled WGS sequence"/>
</dbReference>
<organism evidence="1 2">
    <name type="scientific">Microbacterium paraoxydans</name>
    <dbReference type="NCBI Taxonomy" id="199592"/>
    <lineage>
        <taxon>Bacteria</taxon>
        <taxon>Bacillati</taxon>
        <taxon>Actinomycetota</taxon>
        <taxon>Actinomycetes</taxon>
        <taxon>Micrococcales</taxon>
        <taxon>Microbacteriaceae</taxon>
        <taxon>Microbacterium</taxon>
    </lineage>
</organism>
<comment type="caution">
    <text evidence="1">The sequence shown here is derived from an EMBL/GenBank/DDBJ whole genome shotgun (WGS) entry which is preliminary data.</text>
</comment>
<gene>
    <name evidence="1" type="ORF">KE274_02230</name>
</gene>
<name>A0ABS5IIZ9_9MICO</name>
<dbReference type="InterPro" id="IPR010985">
    <property type="entry name" value="Ribbon_hlx_hlx"/>
</dbReference>
<evidence type="ECO:0000313" key="2">
    <source>
        <dbReference type="Proteomes" id="UP000678243"/>
    </source>
</evidence>
<dbReference type="SUPFAM" id="SSF47598">
    <property type="entry name" value="Ribbon-helix-helix"/>
    <property type="match status" value="1"/>
</dbReference>
<proteinExistence type="predicted"/>